<evidence type="ECO:0000256" key="1">
    <source>
        <dbReference type="SAM" id="MobiDB-lite"/>
    </source>
</evidence>
<sequence length="221" mass="24535">MFATQHNVALPLSDKDATTGPLYVRQYHGIEVIQLVEVDAPPPPQHSSSSGSLPASSDYSSSYDSESSDSEDESECSSYCSSDEEEMQEKNITFFDDTYGTRLDRVLAWRDNFAKAMGVVTDDSHIMSHAPHPMKRKIDYEDVFDDSTSSSSKRSRSTSPEPFSPSHLPETPSTWTHRRLSAHSCPACDEGFNTRQSLQQHGQDPKLSDACRVAVMYGLEA</sequence>
<reference evidence="3" key="1">
    <citation type="submission" date="2024-04" db="EMBL/GenBank/DDBJ databases">
        <authorList>
            <person name="Shaw F."/>
            <person name="Minotto A."/>
        </authorList>
    </citation>
    <scope>NUCLEOTIDE SEQUENCE [LARGE SCALE GENOMIC DNA]</scope>
</reference>
<feature type="compositionally biased region" description="Acidic residues" evidence="1">
    <location>
        <begin position="66"/>
        <end position="75"/>
    </location>
</feature>
<proteinExistence type="predicted"/>
<evidence type="ECO:0008006" key="4">
    <source>
        <dbReference type="Google" id="ProtNLM"/>
    </source>
</evidence>
<evidence type="ECO:0000313" key="2">
    <source>
        <dbReference type="EMBL" id="CAL1715301.1"/>
    </source>
</evidence>
<feature type="region of interest" description="Disordered" evidence="1">
    <location>
        <begin position="144"/>
        <end position="175"/>
    </location>
</feature>
<keyword evidence="3" id="KW-1185">Reference proteome</keyword>
<accession>A0ABP1E5J1</accession>
<feature type="compositionally biased region" description="Low complexity" evidence="1">
    <location>
        <begin position="47"/>
        <end position="65"/>
    </location>
</feature>
<name>A0ABP1E5J1_9APHY</name>
<dbReference type="EMBL" id="OZ037951">
    <property type="protein sequence ID" value="CAL1715301.1"/>
    <property type="molecule type" value="Genomic_DNA"/>
</dbReference>
<evidence type="ECO:0000313" key="3">
    <source>
        <dbReference type="Proteomes" id="UP001497453"/>
    </source>
</evidence>
<protein>
    <recommendedName>
        <fullName evidence="4">C2H2-type domain-containing protein</fullName>
    </recommendedName>
</protein>
<gene>
    <name evidence="2" type="ORF">GFSPODELE1_LOCUS10159</name>
</gene>
<organism evidence="2 3">
    <name type="scientific">Somion occarium</name>
    <dbReference type="NCBI Taxonomy" id="3059160"/>
    <lineage>
        <taxon>Eukaryota</taxon>
        <taxon>Fungi</taxon>
        <taxon>Dikarya</taxon>
        <taxon>Basidiomycota</taxon>
        <taxon>Agaricomycotina</taxon>
        <taxon>Agaricomycetes</taxon>
        <taxon>Polyporales</taxon>
        <taxon>Cerrenaceae</taxon>
        <taxon>Somion</taxon>
    </lineage>
</organism>
<dbReference type="Proteomes" id="UP001497453">
    <property type="component" value="Chromosome 8"/>
</dbReference>
<feature type="region of interest" description="Disordered" evidence="1">
    <location>
        <begin position="35"/>
        <end position="84"/>
    </location>
</feature>